<dbReference type="EMBL" id="CP000478">
    <property type="protein sequence ID" value="ABK18968.1"/>
    <property type="molecule type" value="Genomic_DNA"/>
</dbReference>
<proteinExistence type="predicted"/>
<dbReference type="Proteomes" id="UP000001784">
    <property type="component" value="Chromosome"/>
</dbReference>
<dbReference type="KEGG" id="sfu:Sfum_3295"/>
<dbReference type="AlphaFoldDB" id="A0LNG6"/>
<dbReference type="STRING" id="335543.Sfum_3295"/>
<evidence type="ECO:0000313" key="2">
    <source>
        <dbReference type="Proteomes" id="UP000001784"/>
    </source>
</evidence>
<evidence type="ECO:0000313" key="1">
    <source>
        <dbReference type="EMBL" id="ABK18968.1"/>
    </source>
</evidence>
<gene>
    <name evidence="1" type="ordered locus">Sfum_3295</name>
</gene>
<accession>A0LNG6</accession>
<sequence length="108" mass="12487">MSNGCLLKYSPLETDYIIEGDNPMMITDYLVQSLLRTYGKRLRRRSRDSGKAEVGEDAIARERMAIPDDIRHRMVMERMTSLALEKAYPREEVYMGGERSPDEENPLS</sequence>
<organism evidence="1 2">
    <name type="scientific">Syntrophobacter fumaroxidans (strain DSM 10017 / MPOB)</name>
    <dbReference type="NCBI Taxonomy" id="335543"/>
    <lineage>
        <taxon>Bacteria</taxon>
        <taxon>Pseudomonadati</taxon>
        <taxon>Thermodesulfobacteriota</taxon>
        <taxon>Syntrophobacteria</taxon>
        <taxon>Syntrophobacterales</taxon>
        <taxon>Syntrophobacteraceae</taxon>
        <taxon>Syntrophobacter</taxon>
    </lineage>
</organism>
<name>A0LNG6_SYNFM</name>
<dbReference type="HOGENOM" id="CLU_2195619_0_0_7"/>
<protein>
    <submittedName>
        <fullName evidence="1">Uncharacterized protein</fullName>
    </submittedName>
</protein>
<keyword evidence="2" id="KW-1185">Reference proteome</keyword>
<reference evidence="1 2" key="1">
    <citation type="submission" date="2006-10" db="EMBL/GenBank/DDBJ databases">
        <title>Complete sequence of Syntrophobacter fumaroxidans MPOB.</title>
        <authorList>
            <consortium name="US DOE Joint Genome Institute"/>
            <person name="Copeland A."/>
            <person name="Lucas S."/>
            <person name="Lapidus A."/>
            <person name="Barry K."/>
            <person name="Detter J.C."/>
            <person name="Glavina del Rio T."/>
            <person name="Hammon N."/>
            <person name="Israni S."/>
            <person name="Pitluck S."/>
            <person name="Goltsman E.G."/>
            <person name="Martinez M."/>
            <person name="Schmutz J."/>
            <person name="Larimer F."/>
            <person name="Land M."/>
            <person name="Hauser L."/>
            <person name="Kyrpides N."/>
            <person name="Kim E."/>
            <person name="Boone D.R."/>
            <person name="Brockman F."/>
            <person name="Culley D."/>
            <person name="Ferry J."/>
            <person name="Gunsalus R."/>
            <person name="McInerney M.J."/>
            <person name="Morrison M."/>
            <person name="Plugge C."/>
            <person name="Rohlin L."/>
            <person name="Scholten J."/>
            <person name="Sieber J."/>
            <person name="Stams A.J.M."/>
            <person name="Worm P."/>
            <person name="Henstra A.M."/>
            <person name="Richardson P."/>
        </authorList>
    </citation>
    <scope>NUCLEOTIDE SEQUENCE [LARGE SCALE GENOMIC DNA]</scope>
    <source>
        <strain evidence="2">DSM 10017 / MPOB</strain>
    </source>
</reference>
<dbReference type="InParanoid" id="A0LNG6"/>